<dbReference type="Proteomes" id="UP000054423">
    <property type="component" value="Unassembled WGS sequence"/>
</dbReference>
<reference evidence="3 5" key="3">
    <citation type="submission" date="2013-11" db="EMBL/GenBank/DDBJ databases">
        <title>The Genome Sequence of Phytophthora parasitica CJ05E6.</title>
        <authorList>
            <consortium name="The Broad Institute Genomics Platform"/>
            <person name="Russ C."/>
            <person name="Tyler B."/>
            <person name="Panabieres F."/>
            <person name="Shan W."/>
            <person name="Tripathy S."/>
            <person name="Grunwald N."/>
            <person name="Machado M."/>
            <person name="Johnson C.S."/>
            <person name="Arredondo F."/>
            <person name="Hong C."/>
            <person name="Coffey M."/>
            <person name="Young S.K."/>
            <person name="Zeng Q."/>
            <person name="Gargeya S."/>
            <person name="Fitzgerald M."/>
            <person name="Abouelleil A."/>
            <person name="Alvarado L."/>
            <person name="Chapman S.B."/>
            <person name="Gainer-Dewar J."/>
            <person name="Goldberg J."/>
            <person name="Griggs A."/>
            <person name="Gujja S."/>
            <person name="Hansen M."/>
            <person name="Howarth C."/>
            <person name="Imamovic A."/>
            <person name="Ireland A."/>
            <person name="Larimer J."/>
            <person name="McCowan C."/>
            <person name="Murphy C."/>
            <person name="Pearson M."/>
            <person name="Poon T.W."/>
            <person name="Priest M."/>
            <person name="Roberts A."/>
            <person name="Saif S."/>
            <person name="Shea T."/>
            <person name="Sykes S."/>
            <person name="Wortman J."/>
            <person name="Nusbaum C."/>
            <person name="Birren B."/>
        </authorList>
    </citation>
    <scope>NUCLEOTIDE SEQUENCE [LARGE SCALE GENOMIC DNA]</scope>
    <source>
        <strain evidence="3 5">CJ05E6</strain>
    </source>
</reference>
<feature type="region of interest" description="Disordered" evidence="1">
    <location>
        <begin position="66"/>
        <end position="109"/>
    </location>
</feature>
<dbReference type="Proteomes" id="UP000053864">
    <property type="component" value="Unassembled WGS sequence"/>
</dbReference>
<dbReference type="Proteomes" id="UP000053236">
    <property type="component" value="Unassembled WGS sequence"/>
</dbReference>
<organism evidence="3 5">
    <name type="scientific">Phytophthora nicotianae</name>
    <name type="common">Potato buckeye rot agent</name>
    <name type="synonym">Phytophthora parasitica</name>
    <dbReference type="NCBI Taxonomy" id="4792"/>
    <lineage>
        <taxon>Eukaryota</taxon>
        <taxon>Sar</taxon>
        <taxon>Stramenopiles</taxon>
        <taxon>Oomycota</taxon>
        <taxon>Peronosporomycetes</taxon>
        <taxon>Peronosporales</taxon>
        <taxon>Peronosporaceae</taxon>
        <taxon>Phytophthora</taxon>
    </lineage>
</organism>
<evidence type="ECO:0000313" key="3">
    <source>
        <dbReference type="EMBL" id="ETL39408.1"/>
    </source>
</evidence>
<evidence type="ECO:0000256" key="1">
    <source>
        <dbReference type="SAM" id="MobiDB-lite"/>
    </source>
</evidence>
<accession>W2J196</accession>
<dbReference type="AlphaFoldDB" id="W2J196"/>
<reference evidence="2" key="2">
    <citation type="submission" date="2013-11" db="EMBL/GenBank/DDBJ databases">
        <title>The Genome Sequence of Phytophthora parasitica CJ02B3.</title>
        <authorList>
            <consortium name="The Broad Institute Genomics Platform"/>
            <person name="Russ C."/>
            <person name="Tyler B."/>
            <person name="Panabieres F."/>
            <person name="Shan W."/>
            <person name="Tripathy S."/>
            <person name="Grunwald N."/>
            <person name="Machado M."/>
            <person name="Johnson C.S."/>
            <person name="Arredondo F."/>
            <person name="Hong C."/>
            <person name="Coffey M."/>
            <person name="Young S.K."/>
            <person name="Zeng Q."/>
            <person name="Gargeya S."/>
            <person name="Fitzgerald M."/>
            <person name="Abouelleil A."/>
            <person name="Alvarado L."/>
            <person name="Chapman S.B."/>
            <person name="Gainer-Dewar J."/>
            <person name="Goldberg J."/>
            <person name="Griggs A."/>
            <person name="Gujja S."/>
            <person name="Hansen M."/>
            <person name="Howarth C."/>
            <person name="Imamovic A."/>
            <person name="Ireland A."/>
            <person name="Larimer J."/>
            <person name="McCowan C."/>
            <person name="Murphy C."/>
            <person name="Pearson M."/>
            <person name="Poon T.W."/>
            <person name="Priest M."/>
            <person name="Roberts A."/>
            <person name="Saif S."/>
            <person name="Shea T."/>
            <person name="Sykes S."/>
            <person name="Wortman J."/>
            <person name="Nusbaum C."/>
            <person name="Birren B."/>
        </authorList>
    </citation>
    <scope>NUCLEOTIDE SEQUENCE [LARGE SCALE GENOMIC DNA]</scope>
    <source>
        <strain evidence="2">CJ02B3</strain>
    </source>
</reference>
<evidence type="ECO:0000313" key="2">
    <source>
        <dbReference type="EMBL" id="ETK85980.1"/>
    </source>
</evidence>
<sequence>MTAQTTPRRAHRLWKEVRVLIPKGPTKQYPDVECLHCHLPVQNVQPSRALLTHIVACPAISENEVASLSRPGDGKGRSSKACSTQSWEASPKEQASTTKRPVMMLPLRN</sequence>
<feature type="compositionally biased region" description="Polar residues" evidence="1">
    <location>
        <begin position="80"/>
        <end position="99"/>
    </location>
</feature>
<protein>
    <recommendedName>
        <fullName evidence="6">BED-type domain-containing protein</fullName>
    </recommendedName>
</protein>
<evidence type="ECO:0008006" key="6">
    <source>
        <dbReference type="Google" id="ProtNLM"/>
    </source>
</evidence>
<dbReference type="EMBL" id="KI679867">
    <property type="protein sequence ID" value="ETL92527.1"/>
    <property type="molecule type" value="Genomic_DNA"/>
</dbReference>
<gene>
    <name evidence="2" type="ORF">L915_09352</name>
    <name evidence="3" type="ORF">L916_09258</name>
    <name evidence="4" type="ORF">L917_09192</name>
</gene>
<dbReference type="EMBL" id="KI686482">
    <property type="protein sequence ID" value="ETK85980.1"/>
    <property type="molecule type" value="Genomic_DNA"/>
</dbReference>
<name>W2J196_PHYNI</name>
<evidence type="ECO:0000313" key="5">
    <source>
        <dbReference type="Proteomes" id="UP000053864"/>
    </source>
</evidence>
<proteinExistence type="predicted"/>
<evidence type="ECO:0000313" key="4">
    <source>
        <dbReference type="EMBL" id="ETL92527.1"/>
    </source>
</evidence>
<dbReference type="OrthoDB" id="10567103at2759"/>
<dbReference type="EMBL" id="KI673127">
    <property type="protein sequence ID" value="ETL39408.1"/>
    <property type="molecule type" value="Genomic_DNA"/>
</dbReference>
<dbReference type="VEuPathDB" id="FungiDB:PPTG_23071"/>
<reference evidence="4" key="1">
    <citation type="submission" date="2013-11" db="EMBL/GenBank/DDBJ databases">
        <title>The Genome Sequence of Phytophthora parasitica CHvinca01.</title>
        <authorList>
            <consortium name="The Broad Institute Genomics Platform"/>
            <person name="Russ C."/>
            <person name="Tyler B."/>
            <person name="Panabieres F."/>
            <person name="Shan W."/>
            <person name="Tripathy S."/>
            <person name="Grunwald N."/>
            <person name="Machado M."/>
            <person name="Johnson C.S."/>
            <person name="Arredondo F."/>
            <person name="Hong C."/>
            <person name="Coffey M."/>
            <person name="Young S.K."/>
            <person name="Zeng Q."/>
            <person name="Gargeya S."/>
            <person name="Fitzgerald M."/>
            <person name="Abouelleil A."/>
            <person name="Alvarado L."/>
            <person name="Chapman S.B."/>
            <person name="Gainer-Dewar J."/>
            <person name="Goldberg J."/>
            <person name="Griggs A."/>
            <person name="Gujja S."/>
            <person name="Hansen M."/>
            <person name="Howarth C."/>
            <person name="Imamovic A."/>
            <person name="Ireland A."/>
            <person name="Larimer J."/>
            <person name="McCowan C."/>
            <person name="Murphy C."/>
            <person name="Pearson M."/>
            <person name="Poon T.W."/>
            <person name="Priest M."/>
            <person name="Roberts A."/>
            <person name="Saif S."/>
            <person name="Shea T."/>
            <person name="Sykes S."/>
            <person name="Wortman J."/>
            <person name="Nusbaum C."/>
            <person name="Birren B."/>
        </authorList>
    </citation>
    <scope>NUCLEOTIDE SEQUENCE [LARGE SCALE GENOMIC DNA]</scope>
    <source>
        <strain evidence="4">CHvinca01</strain>
    </source>
</reference>